<evidence type="ECO:0000313" key="2">
    <source>
        <dbReference type="Proteomes" id="UP000499080"/>
    </source>
</evidence>
<proteinExistence type="predicted"/>
<dbReference type="Proteomes" id="UP000499080">
    <property type="component" value="Unassembled WGS sequence"/>
</dbReference>
<dbReference type="EMBL" id="BGPR01006066">
    <property type="protein sequence ID" value="GBN15798.1"/>
    <property type="molecule type" value="Genomic_DNA"/>
</dbReference>
<sequence>MVRTIPGPTISLQNSSPHQRWAIWPDGFRKHQAHLHGGSSVKSGFDTGTPSGLEPYQQSAAAPNRIVQLLAQVGEVSFVGHFKGVTGGGFLLMVKNFCCYHILRTYPECLFRKERNTSEKNHKKVVLAPI</sequence>
<organism evidence="1 2">
    <name type="scientific">Araneus ventricosus</name>
    <name type="common">Orbweaver spider</name>
    <name type="synonym">Epeira ventricosa</name>
    <dbReference type="NCBI Taxonomy" id="182803"/>
    <lineage>
        <taxon>Eukaryota</taxon>
        <taxon>Metazoa</taxon>
        <taxon>Ecdysozoa</taxon>
        <taxon>Arthropoda</taxon>
        <taxon>Chelicerata</taxon>
        <taxon>Arachnida</taxon>
        <taxon>Araneae</taxon>
        <taxon>Araneomorphae</taxon>
        <taxon>Entelegynae</taxon>
        <taxon>Araneoidea</taxon>
        <taxon>Araneidae</taxon>
        <taxon>Araneus</taxon>
    </lineage>
</organism>
<keyword evidence="2" id="KW-1185">Reference proteome</keyword>
<reference evidence="1 2" key="1">
    <citation type="journal article" date="2019" name="Sci. Rep.">
        <title>Orb-weaving spider Araneus ventricosus genome elucidates the spidroin gene catalogue.</title>
        <authorList>
            <person name="Kono N."/>
            <person name="Nakamura H."/>
            <person name="Ohtoshi R."/>
            <person name="Moran D.A.P."/>
            <person name="Shinohara A."/>
            <person name="Yoshida Y."/>
            <person name="Fujiwara M."/>
            <person name="Mori M."/>
            <person name="Tomita M."/>
            <person name="Arakawa K."/>
        </authorList>
    </citation>
    <scope>NUCLEOTIDE SEQUENCE [LARGE SCALE GENOMIC DNA]</scope>
</reference>
<protein>
    <submittedName>
        <fullName evidence="1">Uncharacterized protein</fullName>
    </submittedName>
</protein>
<gene>
    <name evidence="1" type="ORF">AVEN_203527_1</name>
</gene>
<comment type="caution">
    <text evidence="1">The sequence shown here is derived from an EMBL/GenBank/DDBJ whole genome shotgun (WGS) entry which is preliminary data.</text>
</comment>
<evidence type="ECO:0000313" key="1">
    <source>
        <dbReference type="EMBL" id="GBN15798.1"/>
    </source>
</evidence>
<accession>A0A4Y2LM52</accession>
<name>A0A4Y2LM52_ARAVE</name>
<dbReference type="AlphaFoldDB" id="A0A4Y2LM52"/>